<dbReference type="Proteomes" id="UP000315724">
    <property type="component" value="Chromosome"/>
</dbReference>
<evidence type="ECO:0000313" key="2">
    <source>
        <dbReference type="Proteomes" id="UP000315724"/>
    </source>
</evidence>
<evidence type="ECO:0000313" key="1">
    <source>
        <dbReference type="EMBL" id="QDT33258.1"/>
    </source>
</evidence>
<organism evidence="1 2">
    <name type="scientific">Thalassoglobus polymorphus</name>
    <dbReference type="NCBI Taxonomy" id="2527994"/>
    <lineage>
        <taxon>Bacteria</taxon>
        <taxon>Pseudomonadati</taxon>
        <taxon>Planctomycetota</taxon>
        <taxon>Planctomycetia</taxon>
        <taxon>Planctomycetales</taxon>
        <taxon>Planctomycetaceae</taxon>
        <taxon>Thalassoglobus</taxon>
    </lineage>
</organism>
<sequence length="86" mass="10049">MQGMGLSTEWQCGIVKDSHKRFTPHEKIELNTYPKIDTTSDDLSIAEEILNYSEHFLHKRDAFCLVEMSYSVPEKQLFRTQNTKVL</sequence>
<dbReference type="KEGG" id="tpol:Mal48_25110"/>
<accession>A0A517QNP5</accession>
<gene>
    <name evidence="1" type="ORF">Mal48_25110</name>
</gene>
<dbReference type="EMBL" id="CP036267">
    <property type="protein sequence ID" value="QDT33258.1"/>
    <property type="molecule type" value="Genomic_DNA"/>
</dbReference>
<dbReference type="AlphaFoldDB" id="A0A517QNP5"/>
<name>A0A517QNP5_9PLAN</name>
<keyword evidence="2" id="KW-1185">Reference proteome</keyword>
<reference evidence="1 2" key="1">
    <citation type="submission" date="2019-02" db="EMBL/GenBank/DDBJ databases">
        <title>Deep-cultivation of Planctomycetes and their phenomic and genomic characterization uncovers novel biology.</title>
        <authorList>
            <person name="Wiegand S."/>
            <person name="Jogler M."/>
            <person name="Boedeker C."/>
            <person name="Pinto D."/>
            <person name="Vollmers J."/>
            <person name="Rivas-Marin E."/>
            <person name="Kohn T."/>
            <person name="Peeters S.H."/>
            <person name="Heuer A."/>
            <person name="Rast P."/>
            <person name="Oberbeckmann S."/>
            <person name="Bunk B."/>
            <person name="Jeske O."/>
            <person name="Meyerdierks A."/>
            <person name="Storesund J.E."/>
            <person name="Kallscheuer N."/>
            <person name="Luecker S."/>
            <person name="Lage O.M."/>
            <person name="Pohl T."/>
            <person name="Merkel B.J."/>
            <person name="Hornburger P."/>
            <person name="Mueller R.-W."/>
            <person name="Bruemmer F."/>
            <person name="Labrenz M."/>
            <person name="Spormann A.M."/>
            <person name="Op den Camp H."/>
            <person name="Overmann J."/>
            <person name="Amann R."/>
            <person name="Jetten M.S.M."/>
            <person name="Mascher T."/>
            <person name="Medema M.H."/>
            <person name="Devos D.P."/>
            <person name="Kaster A.-K."/>
            <person name="Ovreas L."/>
            <person name="Rohde M."/>
            <person name="Galperin M.Y."/>
            <person name="Jogler C."/>
        </authorList>
    </citation>
    <scope>NUCLEOTIDE SEQUENCE [LARGE SCALE GENOMIC DNA]</scope>
    <source>
        <strain evidence="1 2">Mal48</strain>
    </source>
</reference>
<protein>
    <submittedName>
        <fullName evidence="1">Uncharacterized protein</fullName>
    </submittedName>
</protein>
<proteinExistence type="predicted"/>